<feature type="region of interest" description="Disordered" evidence="1">
    <location>
        <begin position="1"/>
        <end position="54"/>
    </location>
</feature>
<feature type="compositionally biased region" description="Pro residues" evidence="1">
    <location>
        <begin position="21"/>
        <end position="32"/>
    </location>
</feature>
<dbReference type="EMBL" id="JARBJD010000148">
    <property type="protein sequence ID" value="KAK2949858.1"/>
    <property type="molecule type" value="Genomic_DNA"/>
</dbReference>
<accession>A0ABQ9XBI9</accession>
<name>A0ABQ9XBI9_9EUKA</name>
<dbReference type="Proteomes" id="UP001281761">
    <property type="component" value="Unassembled WGS sequence"/>
</dbReference>
<gene>
    <name evidence="2" type="ORF">BLNAU_15253</name>
</gene>
<comment type="caution">
    <text evidence="2">The sequence shown here is derived from an EMBL/GenBank/DDBJ whole genome shotgun (WGS) entry which is preliminary data.</text>
</comment>
<proteinExistence type="predicted"/>
<feature type="region of interest" description="Disordered" evidence="1">
    <location>
        <begin position="84"/>
        <end position="112"/>
    </location>
</feature>
<evidence type="ECO:0000313" key="2">
    <source>
        <dbReference type="EMBL" id="KAK2949858.1"/>
    </source>
</evidence>
<evidence type="ECO:0000256" key="1">
    <source>
        <dbReference type="SAM" id="MobiDB-lite"/>
    </source>
</evidence>
<sequence length="112" mass="12925">MNVAQFPNPHPQSTRTSAHPIPNPQLPEPVTEPTPLQNQPAPNRFRRTTAKSEEKVTVACEYCGVAVEIGQMKQHVQKMHAGDVEAEKRAMEAQKQMEEERRRKREEKERRE</sequence>
<protein>
    <recommendedName>
        <fullName evidence="4">C2H2-type domain-containing protein</fullName>
    </recommendedName>
</protein>
<evidence type="ECO:0008006" key="4">
    <source>
        <dbReference type="Google" id="ProtNLM"/>
    </source>
</evidence>
<reference evidence="2 3" key="1">
    <citation type="journal article" date="2022" name="bioRxiv">
        <title>Genomics of Preaxostyla Flagellates Illuminates Evolutionary Transitions and the Path Towards Mitochondrial Loss.</title>
        <authorList>
            <person name="Novak L.V.F."/>
            <person name="Treitli S.C."/>
            <person name="Pyrih J."/>
            <person name="Halakuc P."/>
            <person name="Pipaliya S.V."/>
            <person name="Vacek V."/>
            <person name="Brzon O."/>
            <person name="Soukal P."/>
            <person name="Eme L."/>
            <person name="Dacks J.B."/>
            <person name="Karnkowska A."/>
            <person name="Elias M."/>
            <person name="Hampl V."/>
        </authorList>
    </citation>
    <scope>NUCLEOTIDE SEQUENCE [LARGE SCALE GENOMIC DNA]</scope>
    <source>
        <strain evidence="2">NAU3</strain>
        <tissue evidence="2">Gut</tissue>
    </source>
</reference>
<organism evidence="2 3">
    <name type="scientific">Blattamonas nauphoetae</name>
    <dbReference type="NCBI Taxonomy" id="2049346"/>
    <lineage>
        <taxon>Eukaryota</taxon>
        <taxon>Metamonada</taxon>
        <taxon>Preaxostyla</taxon>
        <taxon>Oxymonadida</taxon>
        <taxon>Blattamonas</taxon>
    </lineage>
</organism>
<evidence type="ECO:0000313" key="3">
    <source>
        <dbReference type="Proteomes" id="UP001281761"/>
    </source>
</evidence>
<keyword evidence="3" id="KW-1185">Reference proteome</keyword>